<dbReference type="STRING" id="456900.A0A151I793"/>
<organism evidence="2 3">
    <name type="scientific">Cyphomyrmex costatus</name>
    <dbReference type="NCBI Taxonomy" id="456900"/>
    <lineage>
        <taxon>Eukaryota</taxon>
        <taxon>Metazoa</taxon>
        <taxon>Ecdysozoa</taxon>
        <taxon>Arthropoda</taxon>
        <taxon>Hexapoda</taxon>
        <taxon>Insecta</taxon>
        <taxon>Pterygota</taxon>
        <taxon>Neoptera</taxon>
        <taxon>Endopterygota</taxon>
        <taxon>Hymenoptera</taxon>
        <taxon>Apocrita</taxon>
        <taxon>Aculeata</taxon>
        <taxon>Formicoidea</taxon>
        <taxon>Formicidae</taxon>
        <taxon>Myrmicinae</taxon>
        <taxon>Cyphomyrmex</taxon>
    </lineage>
</organism>
<feature type="compositionally biased region" description="Polar residues" evidence="1">
    <location>
        <begin position="118"/>
        <end position="129"/>
    </location>
</feature>
<dbReference type="Proteomes" id="UP000078542">
    <property type="component" value="Unassembled WGS sequence"/>
</dbReference>
<evidence type="ECO:0000313" key="3">
    <source>
        <dbReference type="Proteomes" id="UP000078542"/>
    </source>
</evidence>
<reference evidence="2 3" key="1">
    <citation type="submission" date="2016-03" db="EMBL/GenBank/DDBJ databases">
        <title>Cyphomyrmex costatus WGS genome.</title>
        <authorList>
            <person name="Nygaard S."/>
            <person name="Hu H."/>
            <person name="Boomsma J."/>
            <person name="Zhang G."/>
        </authorList>
    </citation>
    <scope>NUCLEOTIDE SEQUENCE [LARGE SCALE GENOMIC DNA]</scope>
    <source>
        <strain evidence="2">MS0001</strain>
        <tissue evidence="2">Whole body</tissue>
    </source>
</reference>
<sequence>MIKQLARLTGRDIKHSCLSLMRQISNEIAVLYSWHGAKKKGNFSKLNLCQVILSIVRNAHESAKDDQISGPIKIWLAHAKERMDRLKEKNKEADHINQNIPENRNVAENQNDPEDGNVTDNENGPEQSE</sequence>
<protein>
    <recommendedName>
        <fullName evidence="4">DUF4806 domain-containing protein</fullName>
    </recommendedName>
</protein>
<evidence type="ECO:0000313" key="2">
    <source>
        <dbReference type="EMBL" id="KYM94004.1"/>
    </source>
</evidence>
<feature type="compositionally biased region" description="Polar residues" evidence="1">
    <location>
        <begin position="96"/>
        <end position="110"/>
    </location>
</feature>
<evidence type="ECO:0000256" key="1">
    <source>
        <dbReference type="SAM" id="MobiDB-lite"/>
    </source>
</evidence>
<keyword evidence="3" id="KW-1185">Reference proteome</keyword>
<evidence type="ECO:0008006" key="4">
    <source>
        <dbReference type="Google" id="ProtNLM"/>
    </source>
</evidence>
<dbReference type="AlphaFoldDB" id="A0A151I793"/>
<feature type="region of interest" description="Disordered" evidence="1">
    <location>
        <begin position="86"/>
        <end position="129"/>
    </location>
</feature>
<dbReference type="EMBL" id="KQ978431">
    <property type="protein sequence ID" value="KYM94004.1"/>
    <property type="molecule type" value="Genomic_DNA"/>
</dbReference>
<accession>A0A151I793</accession>
<name>A0A151I793_9HYME</name>
<gene>
    <name evidence="2" type="ORF">ALC62_15386</name>
</gene>
<proteinExistence type="predicted"/>
<feature type="compositionally biased region" description="Basic and acidic residues" evidence="1">
    <location>
        <begin position="86"/>
        <end position="95"/>
    </location>
</feature>